<dbReference type="Proteomes" id="UP000439903">
    <property type="component" value="Unassembled WGS sequence"/>
</dbReference>
<dbReference type="GO" id="GO:0009307">
    <property type="term" value="P:DNA restriction-modification system"/>
    <property type="evidence" value="ECO:0007669"/>
    <property type="project" value="InterPro"/>
</dbReference>
<dbReference type="Pfam" id="PF04471">
    <property type="entry name" value="Mrr_cat"/>
    <property type="match status" value="1"/>
</dbReference>
<evidence type="ECO:0000313" key="2">
    <source>
        <dbReference type="EMBL" id="KAF0536236.1"/>
    </source>
</evidence>
<dbReference type="InterPro" id="IPR011856">
    <property type="entry name" value="tRNA_endonuc-like_dom_sf"/>
</dbReference>
<dbReference type="EMBL" id="WTPW01000200">
    <property type="protein sequence ID" value="KAF0536236.1"/>
    <property type="molecule type" value="Genomic_DNA"/>
</dbReference>
<dbReference type="GO" id="GO:0003677">
    <property type="term" value="F:DNA binding"/>
    <property type="evidence" value="ECO:0007669"/>
    <property type="project" value="InterPro"/>
</dbReference>
<dbReference type="InterPro" id="IPR007560">
    <property type="entry name" value="Restrct_endonuc_IV_Mrr"/>
</dbReference>
<accession>A0A8H4AV74</accession>
<dbReference type="InterPro" id="IPR011335">
    <property type="entry name" value="Restrct_endonuc-II-like"/>
</dbReference>
<dbReference type="GO" id="GO:0004519">
    <property type="term" value="F:endonuclease activity"/>
    <property type="evidence" value="ECO:0007669"/>
    <property type="project" value="InterPro"/>
</dbReference>
<name>A0A8H4AV74_GIGMA</name>
<dbReference type="AlphaFoldDB" id="A0A8H4AV74"/>
<feature type="domain" description="Restriction endonuclease type IV Mrr" evidence="1">
    <location>
        <begin position="17"/>
        <end position="100"/>
    </location>
</feature>
<gene>
    <name evidence="2" type="ORF">F8M41_009203</name>
</gene>
<dbReference type="SUPFAM" id="SSF52980">
    <property type="entry name" value="Restriction endonuclease-like"/>
    <property type="match status" value="1"/>
</dbReference>
<comment type="caution">
    <text evidence="2">The sequence shown here is derived from an EMBL/GenBank/DDBJ whole genome shotgun (WGS) entry which is preliminary data.</text>
</comment>
<reference evidence="2 3" key="1">
    <citation type="journal article" date="2019" name="Environ. Microbiol.">
        <title>At the nexus of three kingdoms: the genome of the mycorrhizal fungus Gigaspora margarita provides insights into plant, endobacterial and fungal interactions.</title>
        <authorList>
            <person name="Venice F."/>
            <person name="Ghignone S."/>
            <person name="Salvioli di Fossalunga A."/>
            <person name="Amselem J."/>
            <person name="Novero M."/>
            <person name="Xianan X."/>
            <person name="Sedzielewska Toro K."/>
            <person name="Morin E."/>
            <person name="Lipzen A."/>
            <person name="Grigoriev I.V."/>
            <person name="Henrissat B."/>
            <person name="Martin F.M."/>
            <person name="Bonfante P."/>
        </authorList>
    </citation>
    <scope>NUCLEOTIDE SEQUENCE [LARGE SCALE GENOMIC DNA]</scope>
    <source>
        <strain evidence="2 3">BEG34</strain>
    </source>
</reference>
<evidence type="ECO:0000259" key="1">
    <source>
        <dbReference type="Pfam" id="PF04471"/>
    </source>
</evidence>
<protein>
    <recommendedName>
        <fullName evidence="1">Restriction endonuclease type IV Mrr domain-containing protein</fullName>
    </recommendedName>
</protein>
<organism evidence="2 3">
    <name type="scientific">Gigaspora margarita</name>
    <dbReference type="NCBI Taxonomy" id="4874"/>
    <lineage>
        <taxon>Eukaryota</taxon>
        <taxon>Fungi</taxon>
        <taxon>Fungi incertae sedis</taxon>
        <taxon>Mucoromycota</taxon>
        <taxon>Glomeromycotina</taxon>
        <taxon>Glomeromycetes</taxon>
        <taxon>Diversisporales</taxon>
        <taxon>Gigasporaceae</taxon>
        <taxon>Gigaspora</taxon>
    </lineage>
</organism>
<keyword evidence="3" id="KW-1185">Reference proteome</keyword>
<proteinExistence type="predicted"/>
<sequence>MFKVTNSTGIKSYIFKGNEFEEKVCYKLILLDMGVNKSKETNQGDNGIDIIVSYKDYTFLVQCKNYDEDNANHGNAVRDNIMKFESAMSWYPQISFGVFVVEPARSRSCGSPYKILLTDYKNICEDVMKFIQNLESSKDLNKVIKSVEDLNKLILKNSITLAEIKKNNSKTSKRID</sequence>
<evidence type="ECO:0000313" key="3">
    <source>
        <dbReference type="Proteomes" id="UP000439903"/>
    </source>
</evidence>
<dbReference type="GO" id="GO:0006302">
    <property type="term" value="P:double-strand break repair"/>
    <property type="evidence" value="ECO:0007669"/>
    <property type="project" value="UniProtKB-ARBA"/>
</dbReference>
<dbReference type="OrthoDB" id="2422611at2759"/>
<dbReference type="Gene3D" id="3.40.1350.10">
    <property type="match status" value="1"/>
</dbReference>